<dbReference type="PANTHER" id="PTHR42753:SF2">
    <property type="entry name" value="PROLINE--TRNA LIGASE"/>
    <property type="match status" value="1"/>
</dbReference>
<dbReference type="InterPro" id="IPR023717">
    <property type="entry name" value="Pro-tRNA-Synthase_IIa_type1"/>
</dbReference>
<dbReference type="Pfam" id="PF03129">
    <property type="entry name" value="HGTP_anticodon"/>
    <property type="match status" value="1"/>
</dbReference>
<dbReference type="GO" id="GO:0006433">
    <property type="term" value="P:prolyl-tRNA aminoacylation"/>
    <property type="evidence" value="ECO:0007669"/>
    <property type="project" value="InterPro"/>
</dbReference>
<dbReference type="InterPro" id="IPR036754">
    <property type="entry name" value="YbaK/aa-tRNA-synt-asso_dom_sf"/>
</dbReference>
<evidence type="ECO:0000256" key="9">
    <source>
        <dbReference type="ARBA" id="ARBA00022917"/>
    </source>
</evidence>
<dbReference type="CDD" id="cd00779">
    <property type="entry name" value="ProRS_core_prok"/>
    <property type="match status" value="1"/>
</dbReference>
<dbReference type="InterPro" id="IPR002316">
    <property type="entry name" value="Pro-tRNA-ligase_IIa"/>
</dbReference>
<comment type="catalytic activity">
    <reaction evidence="12">
        <text>tRNA(Pro) + L-proline + ATP = L-prolyl-tRNA(Pro) + AMP + diphosphate</text>
        <dbReference type="Rhea" id="RHEA:14305"/>
        <dbReference type="Rhea" id="RHEA-COMP:9700"/>
        <dbReference type="Rhea" id="RHEA-COMP:9702"/>
        <dbReference type="ChEBI" id="CHEBI:30616"/>
        <dbReference type="ChEBI" id="CHEBI:33019"/>
        <dbReference type="ChEBI" id="CHEBI:60039"/>
        <dbReference type="ChEBI" id="CHEBI:78442"/>
        <dbReference type="ChEBI" id="CHEBI:78532"/>
        <dbReference type="ChEBI" id="CHEBI:456215"/>
        <dbReference type="EC" id="6.1.1.15"/>
    </reaction>
</comment>
<dbReference type="FunFam" id="3.30.930.10:FF:000065">
    <property type="entry name" value="Proline--tRNA ligase"/>
    <property type="match status" value="1"/>
</dbReference>
<dbReference type="SUPFAM" id="SSF55681">
    <property type="entry name" value="Class II aaRS and biotin synthetases"/>
    <property type="match status" value="1"/>
</dbReference>
<dbReference type="EMBL" id="UINC01042322">
    <property type="protein sequence ID" value="SVB44790.1"/>
    <property type="molecule type" value="Genomic_DNA"/>
</dbReference>
<evidence type="ECO:0000256" key="5">
    <source>
        <dbReference type="ARBA" id="ARBA00022490"/>
    </source>
</evidence>
<dbReference type="InterPro" id="IPR036621">
    <property type="entry name" value="Anticodon-bd_dom_sf"/>
</dbReference>
<evidence type="ECO:0000256" key="2">
    <source>
        <dbReference type="ARBA" id="ARBA00011738"/>
    </source>
</evidence>
<keyword evidence="5" id="KW-0963">Cytoplasm</keyword>
<dbReference type="GO" id="GO:0005829">
    <property type="term" value="C:cytosol"/>
    <property type="evidence" value="ECO:0007669"/>
    <property type="project" value="TreeGrafter"/>
</dbReference>
<dbReference type="InterPro" id="IPR045864">
    <property type="entry name" value="aa-tRNA-synth_II/BPL/LPL"/>
</dbReference>
<dbReference type="InterPro" id="IPR050062">
    <property type="entry name" value="Pro-tRNA_synthetase"/>
</dbReference>
<dbReference type="InterPro" id="IPR004500">
    <property type="entry name" value="Pro-tRNA-synth_IIa_bac-type"/>
</dbReference>
<proteinExistence type="inferred from homology"/>
<dbReference type="SUPFAM" id="SSF55826">
    <property type="entry name" value="YbaK/ProRS associated domain"/>
    <property type="match status" value="1"/>
</dbReference>
<reference evidence="14" key="1">
    <citation type="submission" date="2018-05" db="EMBL/GenBank/DDBJ databases">
        <authorList>
            <person name="Lanie J.A."/>
            <person name="Ng W.-L."/>
            <person name="Kazmierczak K.M."/>
            <person name="Andrzejewski T.M."/>
            <person name="Davidsen T.M."/>
            <person name="Wayne K.J."/>
            <person name="Tettelin H."/>
            <person name="Glass J.I."/>
            <person name="Rusch D."/>
            <person name="Podicherti R."/>
            <person name="Tsui H.-C.T."/>
            <person name="Winkler M.E."/>
        </authorList>
    </citation>
    <scope>NUCLEOTIDE SEQUENCE</scope>
</reference>
<gene>
    <name evidence="14" type="ORF">METZ01_LOCUS197644</name>
</gene>
<evidence type="ECO:0000256" key="3">
    <source>
        <dbReference type="ARBA" id="ARBA00012831"/>
    </source>
</evidence>
<dbReference type="GO" id="GO:0002161">
    <property type="term" value="F:aminoacyl-tRNA deacylase activity"/>
    <property type="evidence" value="ECO:0007669"/>
    <property type="project" value="InterPro"/>
</dbReference>
<dbReference type="HAMAP" id="MF_01569">
    <property type="entry name" value="Pro_tRNA_synth_type1"/>
    <property type="match status" value="1"/>
</dbReference>
<keyword evidence="9" id="KW-0648">Protein biosynthesis</keyword>
<feature type="domain" description="Aminoacyl-transfer RNA synthetases class-II family profile" evidence="13">
    <location>
        <begin position="33"/>
        <end position="465"/>
    </location>
</feature>
<dbReference type="NCBIfam" id="NF006625">
    <property type="entry name" value="PRK09194.1"/>
    <property type="match status" value="1"/>
</dbReference>
<dbReference type="AlphaFoldDB" id="A0A382E246"/>
<dbReference type="GO" id="GO:0004827">
    <property type="term" value="F:proline-tRNA ligase activity"/>
    <property type="evidence" value="ECO:0007669"/>
    <property type="project" value="UniProtKB-EC"/>
</dbReference>
<dbReference type="CDD" id="cd04334">
    <property type="entry name" value="ProRS-INS"/>
    <property type="match status" value="1"/>
</dbReference>
<dbReference type="PROSITE" id="PS50862">
    <property type="entry name" value="AA_TRNA_LIGASE_II"/>
    <property type="match status" value="1"/>
</dbReference>
<evidence type="ECO:0000256" key="11">
    <source>
        <dbReference type="ARBA" id="ARBA00029731"/>
    </source>
</evidence>
<evidence type="ECO:0000256" key="8">
    <source>
        <dbReference type="ARBA" id="ARBA00022840"/>
    </source>
</evidence>
<dbReference type="PANTHER" id="PTHR42753">
    <property type="entry name" value="MITOCHONDRIAL RIBOSOME PROTEIN L39/PROLYL-TRNA LIGASE FAMILY MEMBER"/>
    <property type="match status" value="1"/>
</dbReference>
<evidence type="ECO:0000256" key="7">
    <source>
        <dbReference type="ARBA" id="ARBA00022741"/>
    </source>
</evidence>
<comment type="subcellular location">
    <subcellularLocation>
        <location evidence="1">Cytoplasm</location>
    </subcellularLocation>
</comment>
<sequence>MYYSKLLIPTLKESPADAEVSSHKLMVRAGMIRQVAAGIYSVLPLGLRVLRKVEQIIREEMNRIGGQEVFLPSVQPAELWVESGRWDLYGKELLRFKDRNEREFCYGPTHEEVITDIVRREIRSYRQLPITLYQIQTKFRDEVRPRFGVMRGREFTMKDAYSFHTSEESTRETYSNMASAYTRIFERCGLDFKMVEADSGNIGGNFSHEFVVLASSGEDGIGYCDSCDYASNLEKAETKTCSAETQPPLPEDLKEVTTPKIKSVEEVTRFLKVSPKKLIKTIVFETNKGLVVGLVRGDREINPIKLKNLINCEWITPASEDLITKTTGLPCGFLGPIGTNLKVFADKEISLIANGITGANKTDTHLTGVQFKRDLNVEKIGDIRNVNAGDPCPKCSPGKLKIKRGIEVGHIFILGKKYSESMRAFYLDDQGKEKPMIMGCYGIGVGRTAAAAIEQNHDEKGIIWPIHLAPFHAVILPANFSDDAVHTTALKIYKSLGDLGVDVLLDDRPDRLGVKFKDAELLGIPIQIIVGPKNLSEKKIE</sequence>
<dbReference type="InterPro" id="IPR044140">
    <property type="entry name" value="ProRS_anticodon_short"/>
</dbReference>
<dbReference type="EC" id="6.1.1.15" evidence="3"/>
<keyword evidence="10" id="KW-0030">Aminoacyl-tRNA synthetase</keyword>
<dbReference type="Gene3D" id="3.40.50.800">
    <property type="entry name" value="Anticodon-binding domain"/>
    <property type="match status" value="1"/>
</dbReference>
<dbReference type="InterPro" id="IPR007214">
    <property type="entry name" value="YbaK/aa-tRNA-synth-assoc-dom"/>
</dbReference>
<dbReference type="Pfam" id="PF04073">
    <property type="entry name" value="tRNA_edit"/>
    <property type="match status" value="1"/>
</dbReference>
<comment type="subunit">
    <text evidence="2">Homodimer.</text>
</comment>
<evidence type="ECO:0000256" key="1">
    <source>
        <dbReference type="ARBA" id="ARBA00004496"/>
    </source>
</evidence>
<dbReference type="InterPro" id="IPR006195">
    <property type="entry name" value="aa-tRNA-synth_II"/>
</dbReference>
<organism evidence="14">
    <name type="scientific">marine metagenome</name>
    <dbReference type="NCBI Taxonomy" id="408172"/>
    <lineage>
        <taxon>unclassified sequences</taxon>
        <taxon>metagenomes</taxon>
        <taxon>ecological metagenomes</taxon>
    </lineage>
</organism>
<dbReference type="NCBIfam" id="TIGR00409">
    <property type="entry name" value="proS_fam_II"/>
    <property type="match status" value="1"/>
</dbReference>
<evidence type="ECO:0000256" key="10">
    <source>
        <dbReference type="ARBA" id="ARBA00023146"/>
    </source>
</evidence>
<dbReference type="PRINTS" id="PR01046">
    <property type="entry name" value="TRNASYNTHPRO"/>
</dbReference>
<dbReference type="Gene3D" id="3.30.930.10">
    <property type="entry name" value="Bira Bifunctional Protein, Domain 2"/>
    <property type="match status" value="2"/>
</dbReference>
<keyword evidence="6" id="KW-0436">Ligase</keyword>
<evidence type="ECO:0000259" key="13">
    <source>
        <dbReference type="PROSITE" id="PS50862"/>
    </source>
</evidence>
<protein>
    <recommendedName>
        <fullName evidence="4">Proline--tRNA ligase</fullName>
        <ecNumber evidence="3">6.1.1.15</ecNumber>
    </recommendedName>
    <alternativeName>
        <fullName evidence="11">Prolyl-tRNA synthetase</fullName>
    </alternativeName>
</protein>
<dbReference type="Pfam" id="PF00587">
    <property type="entry name" value="tRNA-synt_2b"/>
    <property type="match status" value="1"/>
</dbReference>
<evidence type="ECO:0000256" key="4">
    <source>
        <dbReference type="ARBA" id="ARBA00019110"/>
    </source>
</evidence>
<dbReference type="CDD" id="cd00861">
    <property type="entry name" value="ProRS_anticodon_short"/>
    <property type="match status" value="1"/>
</dbReference>
<dbReference type="SUPFAM" id="SSF52954">
    <property type="entry name" value="Class II aaRS ABD-related"/>
    <property type="match status" value="1"/>
</dbReference>
<dbReference type="InterPro" id="IPR002314">
    <property type="entry name" value="aa-tRNA-synt_IIb"/>
</dbReference>
<name>A0A382E246_9ZZZZ</name>
<keyword evidence="7" id="KW-0547">Nucleotide-binding</keyword>
<dbReference type="FunFam" id="3.30.930.10:FF:000066">
    <property type="entry name" value="Proline--tRNA ligase"/>
    <property type="match status" value="1"/>
</dbReference>
<dbReference type="InterPro" id="IPR033730">
    <property type="entry name" value="ProRS_core_prok"/>
</dbReference>
<evidence type="ECO:0000256" key="6">
    <source>
        <dbReference type="ARBA" id="ARBA00022598"/>
    </source>
</evidence>
<keyword evidence="8" id="KW-0067">ATP-binding</keyword>
<accession>A0A382E246</accession>
<feature type="non-terminal residue" evidence="14">
    <location>
        <position position="541"/>
    </location>
</feature>
<evidence type="ECO:0000256" key="12">
    <source>
        <dbReference type="ARBA" id="ARBA00047671"/>
    </source>
</evidence>
<dbReference type="InterPro" id="IPR004154">
    <property type="entry name" value="Anticodon-bd"/>
</dbReference>
<dbReference type="GO" id="GO:0005524">
    <property type="term" value="F:ATP binding"/>
    <property type="evidence" value="ECO:0007669"/>
    <property type="project" value="UniProtKB-KW"/>
</dbReference>
<evidence type="ECO:0000313" key="14">
    <source>
        <dbReference type="EMBL" id="SVB44790.1"/>
    </source>
</evidence>